<evidence type="ECO:0000256" key="7">
    <source>
        <dbReference type="ARBA" id="ARBA00022984"/>
    </source>
</evidence>
<dbReference type="PANTHER" id="PTHR43783:SF1">
    <property type="entry name" value="UDP-N-ACETYLGLUCOSAMINE 1-CARBOXYVINYLTRANSFERASE"/>
    <property type="match status" value="1"/>
</dbReference>
<feature type="modified residue" description="2-(S-cysteinyl)pyruvic acid O-phosphothioketal" evidence="12">
    <location>
        <position position="128"/>
    </location>
</feature>
<evidence type="ECO:0000256" key="10">
    <source>
        <dbReference type="ARBA" id="ARBA00038367"/>
    </source>
</evidence>
<dbReference type="Proteomes" id="UP000030355">
    <property type="component" value="Unassembled WGS sequence"/>
</dbReference>
<feature type="binding site" evidence="12">
    <location>
        <position position="319"/>
    </location>
    <ligand>
        <name>UDP-N-acetyl-alpha-D-glucosamine</name>
        <dbReference type="ChEBI" id="CHEBI:57705"/>
    </ligand>
</feature>
<evidence type="ECO:0000256" key="11">
    <source>
        <dbReference type="ARBA" id="ARBA00047527"/>
    </source>
</evidence>
<dbReference type="eggNOG" id="COG0766">
    <property type="taxonomic scope" value="Bacteria"/>
</dbReference>
<keyword evidence="4 12" id="KW-0132">Cell division</keyword>
<keyword evidence="3 12" id="KW-0963">Cytoplasm</keyword>
<proteinExistence type="inferred from homology"/>
<feature type="domain" description="Enolpyruvate transferase" evidence="13">
    <location>
        <begin position="20"/>
        <end position="420"/>
    </location>
</feature>
<dbReference type="Gene3D" id="3.65.10.10">
    <property type="entry name" value="Enolpyruvate transferase domain"/>
    <property type="match status" value="2"/>
</dbReference>
<comment type="caution">
    <text evidence="12">Lacks conserved residue(s) required for the propagation of feature annotation.</text>
</comment>
<keyword evidence="6 12" id="KW-0133">Cell shape</keyword>
<dbReference type="NCBIfam" id="TIGR01072">
    <property type="entry name" value="murA"/>
    <property type="match status" value="1"/>
</dbReference>
<dbReference type="GO" id="GO:0019277">
    <property type="term" value="P:UDP-N-acetylgalactosamine biosynthetic process"/>
    <property type="evidence" value="ECO:0007669"/>
    <property type="project" value="InterPro"/>
</dbReference>
<evidence type="ECO:0000256" key="5">
    <source>
        <dbReference type="ARBA" id="ARBA00022679"/>
    </source>
</evidence>
<evidence type="ECO:0000256" key="6">
    <source>
        <dbReference type="ARBA" id="ARBA00022960"/>
    </source>
</evidence>
<evidence type="ECO:0000313" key="15">
    <source>
        <dbReference type="Proteomes" id="UP000030355"/>
    </source>
</evidence>
<dbReference type="Pfam" id="PF00275">
    <property type="entry name" value="EPSP_synthase"/>
    <property type="match status" value="1"/>
</dbReference>
<dbReference type="PANTHER" id="PTHR43783">
    <property type="entry name" value="UDP-N-ACETYLGLUCOSAMINE 1-CARBOXYVINYLTRANSFERASE"/>
    <property type="match status" value="1"/>
</dbReference>
<dbReference type="RefSeq" id="WP_032521673.1">
    <property type="nucleotide sequence ID" value="NZ_CP138977.1"/>
</dbReference>
<evidence type="ECO:0000256" key="1">
    <source>
        <dbReference type="ARBA" id="ARBA00004496"/>
    </source>
</evidence>
<dbReference type="OrthoDB" id="9803760at2"/>
<comment type="caution">
    <text evidence="14">The sequence shown here is derived from an EMBL/GenBank/DDBJ whole genome shotgun (WGS) entry which is preliminary data.</text>
</comment>
<dbReference type="UniPathway" id="UPA00219"/>
<dbReference type="GO" id="GO:0005737">
    <property type="term" value="C:cytoplasm"/>
    <property type="evidence" value="ECO:0007669"/>
    <property type="project" value="UniProtKB-SubCell"/>
</dbReference>
<dbReference type="InterPro" id="IPR001986">
    <property type="entry name" value="Enolpyruvate_Tfrase_dom"/>
</dbReference>
<comment type="similarity">
    <text evidence="10 12">Belongs to the EPSP synthase family. MurA subfamily.</text>
</comment>
<protein>
    <recommendedName>
        <fullName evidence="12">UDP-N-acetylglucosamine 1-carboxyvinyltransferase</fullName>
        <ecNumber evidence="12">2.5.1.7</ecNumber>
    </recommendedName>
    <alternativeName>
        <fullName evidence="12">Enoylpyruvate transferase</fullName>
    </alternativeName>
    <alternativeName>
        <fullName evidence="12">UDP-N-acetylglucosamine enolpyruvyl transferase</fullName>
        <shortName evidence="12">EPT</shortName>
    </alternativeName>
</protein>
<organism evidence="14 15">
    <name type="scientific">Prochlorococcus marinus str. MIT 9201</name>
    <dbReference type="NCBI Taxonomy" id="93057"/>
    <lineage>
        <taxon>Bacteria</taxon>
        <taxon>Bacillati</taxon>
        <taxon>Cyanobacteriota</taxon>
        <taxon>Cyanophyceae</taxon>
        <taxon>Synechococcales</taxon>
        <taxon>Prochlorococcaceae</taxon>
        <taxon>Prochlorococcus</taxon>
    </lineage>
</organism>
<dbReference type="EMBL" id="JNAL01000007">
    <property type="protein sequence ID" value="KGF96613.1"/>
    <property type="molecule type" value="Genomic_DNA"/>
</dbReference>
<feature type="binding site" evidence="12">
    <location>
        <position position="341"/>
    </location>
    <ligand>
        <name>UDP-N-acetyl-alpha-D-glucosamine</name>
        <dbReference type="ChEBI" id="CHEBI:57705"/>
    </ligand>
</feature>
<keyword evidence="5 12" id="KW-0808">Transferase</keyword>
<comment type="subcellular location">
    <subcellularLocation>
        <location evidence="1 12">Cytoplasm</location>
    </subcellularLocation>
</comment>
<keyword evidence="7 12" id="KW-0573">Peptidoglycan synthesis</keyword>
<feature type="binding site" evidence="12">
    <location>
        <position position="104"/>
    </location>
    <ligand>
        <name>UDP-N-acetyl-alpha-D-glucosamine</name>
        <dbReference type="ChEBI" id="CHEBI:57705"/>
    </ligand>
</feature>
<dbReference type="FunFam" id="3.65.10.10:FF:000001">
    <property type="entry name" value="UDP-N-acetylglucosamine 1-carboxyvinyltransferase"/>
    <property type="match status" value="1"/>
</dbReference>
<dbReference type="GO" id="GO:0071555">
    <property type="term" value="P:cell wall organization"/>
    <property type="evidence" value="ECO:0007669"/>
    <property type="project" value="UniProtKB-KW"/>
</dbReference>
<dbReference type="GO" id="GO:0008360">
    <property type="term" value="P:regulation of cell shape"/>
    <property type="evidence" value="ECO:0007669"/>
    <property type="project" value="UniProtKB-KW"/>
</dbReference>
<dbReference type="InterPro" id="IPR036968">
    <property type="entry name" value="Enolpyruvate_Tfrase_sf"/>
</dbReference>
<dbReference type="InterPro" id="IPR013792">
    <property type="entry name" value="RNA3'P_cycl/enolpyr_Trfase_a/b"/>
</dbReference>
<evidence type="ECO:0000256" key="8">
    <source>
        <dbReference type="ARBA" id="ARBA00023306"/>
    </source>
</evidence>
<keyword evidence="9 12" id="KW-0961">Cell wall biogenesis/degradation</keyword>
<sequence length="456" mass="49511">MICVSKKKSYPKSENLKIFGQGKLNGIVEISGAKNSALVLLAASLLTNEKIILKNVPRLTDIEKMGNILKNLGVNLVERNNKLQIDSKNISIKELPYELVNGLRASFFCIGPLLSKFGEAKVPLPGGCNIGSRPIDEHINGLKALGAEIIIEEGIVKAKIKGKKNKLHGTHIKLKCPSVGATETLVMAATLAQGRTTIENAAREPEIQDLCQMLNKMGAKIYDSGKEKIIIDGVNKLSGCTHKVIPDRIEAGTFLIAAAATSSSITIAPVIPHHLEAVTNKLQESGSKITIKGNSITINPRELKSVDISTAPFPGFPTDLQAPFTALMTIANGKSKITETIFENRMNHIHLLNKMGARIKLRKNTAHIKGVKTIYGMDLVGSDLRSSAALIIAGIIAKGSSKIYGLEHLDRGYENFESKLKILGIKITREFNKNTFTQSEFKGGKESEDTEKYKVA</sequence>
<feature type="binding site" evidence="12">
    <location>
        <begin position="34"/>
        <end position="35"/>
    </location>
    <ligand>
        <name>phosphoenolpyruvate</name>
        <dbReference type="ChEBI" id="CHEBI:58702"/>
    </ligand>
</feature>
<evidence type="ECO:0000256" key="4">
    <source>
        <dbReference type="ARBA" id="ARBA00022618"/>
    </source>
</evidence>
<gene>
    <name evidence="12" type="primary">murA</name>
    <name evidence="14" type="ORF">EU95_0498</name>
</gene>
<accession>A0A0A2A874</accession>
<dbReference type="GO" id="GO:0009252">
    <property type="term" value="P:peptidoglycan biosynthetic process"/>
    <property type="evidence" value="ECO:0007669"/>
    <property type="project" value="UniProtKB-UniRule"/>
</dbReference>
<dbReference type="SUPFAM" id="SSF55205">
    <property type="entry name" value="EPT/RTPC-like"/>
    <property type="match status" value="1"/>
</dbReference>
<dbReference type="InterPro" id="IPR005750">
    <property type="entry name" value="UDP_GlcNAc_COvinyl_MurA"/>
</dbReference>
<name>A0A0A2A874_PROMR</name>
<dbReference type="InterPro" id="IPR050068">
    <property type="entry name" value="MurA_subfamily"/>
</dbReference>
<evidence type="ECO:0000256" key="3">
    <source>
        <dbReference type="ARBA" id="ARBA00022490"/>
    </source>
</evidence>
<dbReference type="STRING" id="93057.EU95_0498"/>
<feature type="active site" description="Proton donor" evidence="12">
    <location>
        <position position="128"/>
    </location>
</feature>
<reference evidence="15" key="1">
    <citation type="journal article" date="2014" name="Sci. Data">
        <title>Genomes of diverse isolates of the marine cyanobacterium Prochlorococcus.</title>
        <authorList>
            <person name="Biller S."/>
            <person name="Berube P."/>
            <person name="Thompson J."/>
            <person name="Kelly L."/>
            <person name="Roggensack S."/>
            <person name="Awad L."/>
            <person name="Roache-Johnson K."/>
            <person name="Ding H."/>
            <person name="Giovannoni S.J."/>
            <person name="Moore L.R."/>
            <person name="Chisholm S.W."/>
        </authorList>
    </citation>
    <scope>NUCLEOTIDE SEQUENCE [LARGE SCALE GENOMIC DNA]</scope>
    <source>
        <strain evidence="15">MIT 9201</strain>
    </source>
</reference>
<dbReference type="HAMAP" id="MF_00111">
    <property type="entry name" value="MurA"/>
    <property type="match status" value="1"/>
</dbReference>
<dbReference type="AlphaFoldDB" id="A0A0A2A874"/>
<dbReference type="GO" id="GO:0051301">
    <property type="term" value="P:cell division"/>
    <property type="evidence" value="ECO:0007669"/>
    <property type="project" value="UniProtKB-KW"/>
</dbReference>
<comment type="pathway">
    <text evidence="2 12">Cell wall biogenesis; peptidoglycan biosynthesis.</text>
</comment>
<evidence type="ECO:0000256" key="9">
    <source>
        <dbReference type="ARBA" id="ARBA00023316"/>
    </source>
</evidence>
<keyword evidence="12" id="KW-0670">Pyruvate</keyword>
<evidence type="ECO:0000313" key="14">
    <source>
        <dbReference type="EMBL" id="KGF96613.1"/>
    </source>
</evidence>
<dbReference type="NCBIfam" id="NF006873">
    <property type="entry name" value="PRK09369.1"/>
    <property type="match status" value="1"/>
</dbReference>
<comment type="catalytic activity">
    <reaction evidence="11 12">
        <text>phosphoenolpyruvate + UDP-N-acetyl-alpha-D-glucosamine = UDP-N-acetyl-3-O-(1-carboxyvinyl)-alpha-D-glucosamine + phosphate</text>
        <dbReference type="Rhea" id="RHEA:18681"/>
        <dbReference type="ChEBI" id="CHEBI:43474"/>
        <dbReference type="ChEBI" id="CHEBI:57705"/>
        <dbReference type="ChEBI" id="CHEBI:58702"/>
        <dbReference type="ChEBI" id="CHEBI:68483"/>
        <dbReference type="EC" id="2.5.1.7"/>
    </reaction>
</comment>
<dbReference type="EC" id="2.5.1.7" evidence="12"/>
<keyword evidence="8 12" id="KW-0131">Cell cycle</keyword>
<evidence type="ECO:0000256" key="12">
    <source>
        <dbReference type="HAMAP-Rule" id="MF_00111"/>
    </source>
</evidence>
<dbReference type="CDD" id="cd01555">
    <property type="entry name" value="UdpNAET"/>
    <property type="match status" value="1"/>
</dbReference>
<evidence type="ECO:0000256" key="2">
    <source>
        <dbReference type="ARBA" id="ARBA00004752"/>
    </source>
</evidence>
<dbReference type="GO" id="GO:0008760">
    <property type="term" value="F:UDP-N-acetylglucosamine 1-carboxyvinyltransferase activity"/>
    <property type="evidence" value="ECO:0007669"/>
    <property type="project" value="UniProtKB-UniRule"/>
</dbReference>
<comment type="function">
    <text evidence="12">Cell wall formation. Adds enolpyruvyl to UDP-N-acetylglucosamine.</text>
</comment>
<evidence type="ECO:0000259" key="13">
    <source>
        <dbReference type="Pfam" id="PF00275"/>
    </source>
</evidence>